<dbReference type="EMBL" id="JACVVD010000023">
    <property type="protein sequence ID" value="MBD0384672.1"/>
    <property type="molecule type" value="Genomic_DNA"/>
</dbReference>
<feature type="compositionally biased region" description="Polar residues" evidence="1">
    <location>
        <begin position="9"/>
        <end position="41"/>
    </location>
</feature>
<evidence type="ECO:0000313" key="2">
    <source>
        <dbReference type="EMBL" id="MBD0384672.1"/>
    </source>
</evidence>
<keyword evidence="3" id="KW-1185">Reference proteome</keyword>
<proteinExistence type="predicted"/>
<accession>A0A926QNE1</accession>
<evidence type="ECO:0000313" key="3">
    <source>
        <dbReference type="Proteomes" id="UP000650466"/>
    </source>
</evidence>
<reference evidence="2" key="1">
    <citation type="submission" date="2020-09" db="EMBL/GenBank/DDBJ databases">
        <title>Draft Genome Sequence of Paenibacillus sp. WST5.</title>
        <authorList>
            <person name="Bao Z."/>
        </authorList>
    </citation>
    <scope>NUCLEOTIDE SEQUENCE</scope>
    <source>
        <strain evidence="2">WST5</strain>
    </source>
</reference>
<dbReference type="AlphaFoldDB" id="A0A926QNE1"/>
<dbReference type="Gene3D" id="3.40.50.1820">
    <property type="entry name" value="alpha/beta hydrolase"/>
    <property type="match status" value="1"/>
</dbReference>
<comment type="caution">
    <text evidence="2">The sequence shown here is derived from an EMBL/GenBank/DDBJ whole genome shotgun (WGS) entry which is preliminary data.</text>
</comment>
<feature type="compositionally biased region" description="Gly residues" evidence="1">
    <location>
        <begin position="46"/>
        <end position="60"/>
    </location>
</feature>
<feature type="region of interest" description="Disordered" evidence="1">
    <location>
        <begin position="1"/>
        <end position="62"/>
    </location>
</feature>
<dbReference type="Proteomes" id="UP000650466">
    <property type="component" value="Unassembled WGS sequence"/>
</dbReference>
<dbReference type="InterPro" id="IPR029058">
    <property type="entry name" value="AB_hydrolase_fold"/>
</dbReference>
<organism evidence="2 3">
    <name type="scientific">Paenibacillus sedimenti</name>
    <dbReference type="NCBI Taxonomy" id="2770274"/>
    <lineage>
        <taxon>Bacteria</taxon>
        <taxon>Bacillati</taxon>
        <taxon>Bacillota</taxon>
        <taxon>Bacilli</taxon>
        <taxon>Bacillales</taxon>
        <taxon>Paenibacillaceae</taxon>
        <taxon>Paenibacillus</taxon>
    </lineage>
</organism>
<gene>
    <name evidence="2" type="ORF">ICC18_32040</name>
</gene>
<dbReference type="SUPFAM" id="SSF53474">
    <property type="entry name" value="alpha/beta-Hydrolases"/>
    <property type="match status" value="1"/>
</dbReference>
<name>A0A926QNE1_9BACL</name>
<sequence length="172" mass="17945">MSLLGGCGSNSSQSSAGTESAQTATESSDNASVSNTASSTEQAGGDLQGGPPGGMMGGGAVDKSGDTVLQSMIANVEPKFQQFEYTDSETGKTLAYNLYIPDDYDPSKSYPMVLFIADSSVIGQDTTAPLKQGSGGGIWGMRNRPNMRASCWCPNIRMSLSMTLAAIRRMNC</sequence>
<evidence type="ECO:0000256" key="1">
    <source>
        <dbReference type="SAM" id="MobiDB-lite"/>
    </source>
</evidence>
<protein>
    <submittedName>
        <fullName evidence="2">Uncharacterized protein</fullName>
    </submittedName>
</protein>